<keyword evidence="4" id="KW-0805">Transcription regulation</keyword>
<keyword evidence="10" id="KW-1185">Reference proteome</keyword>
<evidence type="ECO:0000256" key="5">
    <source>
        <dbReference type="ARBA" id="ARBA00023163"/>
    </source>
</evidence>
<dbReference type="STRING" id="46835.A0A504YGR1"/>
<comment type="similarity">
    <text evidence="2">Belongs to the TAF12 family.</text>
</comment>
<dbReference type="GO" id="GO:0017025">
    <property type="term" value="F:TBP-class protein binding"/>
    <property type="evidence" value="ECO:0007669"/>
    <property type="project" value="TreeGrafter"/>
</dbReference>
<feature type="compositionally biased region" description="Polar residues" evidence="7">
    <location>
        <begin position="350"/>
        <end position="363"/>
    </location>
</feature>
<dbReference type="PANTHER" id="PTHR12264:SF21">
    <property type="entry name" value="TRANSCRIPTION INITIATION FACTOR TFIID SUBUNIT 12"/>
    <property type="match status" value="1"/>
</dbReference>
<dbReference type="SUPFAM" id="SSF47113">
    <property type="entry name" value="Histone-fold"/>
    <property type="match status" value="1"/>
</dbReference>
<evidence type="ECO:0000256" key="2">
    <source>
        <dbReference type="ARBA" id="ARBA00007530"/>
    </source>
</evidence>
<comment type="caution">
    <text evidence="9">The sequence shown here is derived from an EMBL/GenBank/DDBJ whole genome shotgun (WGS) entry which is preliminary data.</text>
</comment>
<dbReference type="CDD" id="cd07981">
    <property type="entry name" value="HFD_TAF12"/>
    <property type="match status" value="1"/>
</dbReference>
<dbReference type="InterPro" id="IPR009072">
    <property type="entry name" value="Histone-fold"/>
</dbReference>
<dbReference type="GO" id="GO:0003677">
    <property type="term" value="F:DNA binding"/>
    <property type="evidence" value="ECO:0007669"/>
    <property type="project" value="TreeGrafter"/>
</dbReference>
<evidence type="ECO:0000256" key="7">
    <source>
        <dbReference type="SAM" id="MobiDB-lite"/>
    </source>
</evidence>
<feature type="domain" description="Transcription initiation factor TFIID subunit 12" evidence="8">
    <location>
        <begin position="380"/>
        <end position="444"/>
    </location>
</feature>
<proteinExistence type="inferred from homology"/>
<dbReference type="GO" id="GO:0000124">
    <property type="term" value="C:SAGA complex"/>
    <property type="evidence" value="ECO:0007669"/>
    <property type="project" value="InterPro"/>
</dbReference>
<dbReference type="Proteomes" id="UP000316759">
    <property type="component" value="Unassembled WGS sequence"/>
</dbReference>
<dbReference type="Pfam" id="PF03847">
    <property type="entry name" value="TFIID_20kDa"/>
    <property type="match status" value="1"/>
</dbReference>
<keyword evidence="5" id="KW-0804">Transcription</keyword>
<feature type="compositionally biased region" description="Low complexity" evidence="7">
    <location>
        <begin position="338"/>
        <end position="349"/>
    </location>
</feature>
<evidence type="ECO:0000256" key="1">
    <source>
        <dbReference type="ARBA" id="ARBA00004123"/>
    </source>
</evidence>
<dbReference type="PANTHER" id="PTHR12264">
    <property type="entry name" value="TRANSCRIPTION INITIATION FACTOR TFIID SUBUNIT 12"/>
    <property type="match status" value="1"/>
</dbReference>
<evidence type="ECO:0000313" key="9">
    <source>
        <dbReference type="EMBL" id="TPP60922.1"/>
    </source>
</evidence>
<evidence type="ECO:0000313" key="10">
    <source>
        <dbReference type="Proteomes" id="UP000316759"/>
    </source>
</evidence>
<dbReference type="GO" id="GO:0016757">
    <property type="term" value="F:glycosyltransferase activity"/>
    <property type="evidence" value="ECO:0007669"/>
    <property type="project" value="UniProtKB-KW"/>
</dbReference>
<keyword evidence="9" id="KW-0328">Glycosyltransferase</keyword>
<evidence type="ECO:0000259" key="8">
    <source>
        <dbReference type="Pfam" id="PF03847"/>
    </source>
</evidence>
<dbReference type="OrthoDB" id="2193432at2759"/>
<keyword evidence="9" id="KW-0808">Transferase</keyword>
<dbReference type="InterPro" id="IPR037794">
    <property type="entry name" value="TAF12"/>
</dbReference>
<dbReference type="InterPro" id="IPR003228">
    <property type="entry name" value="TFIID_TAF12_dom"/>
</dbReference>
<evidence type="ECO:0000256" key="3">
    <source>
        <dbReference type="ARBA" id="ARBA00017484"/>
    </source>
</evidence>
<organism evidence="9 10">
    <name type="scientific">Fasciola gigantica</name>
    <name type="common">Giant liver fluke</name>
    <dbReference type="NCBI Taxonomy" id="46835"/>
    <lineage>
        <taxon>Eukaryota</taxon>
        <taxon>Metazoa</taxon>
        <taxon>Spiralia</taxon>
        <taxon>Lophotrochozoa</taxon>
        <taxon>Platyhelminthes</taxon>
        <taxon>Trematoda</taxon>
        <taxon>Digenea</taxon>
        <taxon>Plagiorchiida</taxon>
        <taxon>Echinostomata</taxon>
        <taxon>Echinostomatoidea</taxon>
        <taxon>Fasciolidae</taxon>
        <taxon>Fasciola</taxon>
    </lineage>
</organism>
<keyword evidence="6" id="KW-0539">Nucleus</keyword>
<sequence>MKAQGTPGLPANPLLIQSGQPLQQANTMSALQTGGNPIPHNVQVWTPSPAGSISVSGLVPSRGNTNLVTLPPGQAVLMTNLVTTTNNPTMSIPVSSQITRPQVHGSQMVHAGGTVVINSTASTAADSIQPQLPTSTVIQGPNGPISVALPGGLLPSASVSSLTAAPTAYVSTNPGPLNPDSAAQIPQFIDASRTAQTQFATNTSFQNIVSNAPLVLDPNNVSLSNTQPKLVGMTTVRSQTFVPPVSQQPVTRPFFPVSASVDMNDSAINFNSADLPRPETTQTPIPTVVTVCSGEGSNVIPSSPVATAVSDSVFTISPNPSTVNSSGSVPLSAAQSSPVSISVNSPSNSTNQSIRDASPTSKSIGELSAAPQPSAFTPASLGQLMLDLDHQLQLDPDAQEVLVNLANEFITTVAEKAQKLANHRNSPVVDARDIHYCLERDWNITVPGYFPADVSSRRAVLTEAHKQRLALIKKQIRKM</sequence>
<name>A0A504YGR1_FASGI</name>
<dbReference type="GO" id="GO:0051123">
    <property type="term" value="P:RNA polymerase II preinitiation complex assembly"/>
    <property type="evidence" value="ECO:0007669"/>
    <property type="project" value="TreeGrafter"/>
</dbReference>
<protein>
    <recommendedName>
        <fullName evidence="3">Transcription initiation factor TFIID subunit 12</fullName>
    </recommendedName>
</protein>
<evidence type="ECO:0000256" key="4">
    <source>
        <dbReference type="ARBA" id="ARBA00023015"/>
    </source>
</evidence>
<comment type="subcellular location">
    <subcellularLocation>
        <location evidence="1">Nucleus</location>
    </subcellularLocation>
</comment>
<dbReference type="Gene3D" id="1.10.20.10">
    <property type="entry name" value="Histone, subunit A"/>
    <property type="match status" value="1"/>
</dbReference>
<dbReference type="EMBL" id="SUNJ01008817">
    <property type="protein sequence ID" value="TPP60922.1"/>
    <property type="molecule type" value="Genomic_DNA"/>
</dbReference>
<evidence type="ECO:0000256" key="6">
    <source>
        <dbReference type="ARBA" id="ARBA00023242"/>
    </source>
</evidence>
<reference evidence="9 10" key="1">
    <citation type="submission" date="2019-04" db="EMBL/GenBank/DDBJ databases">
        <title>Annotation for the trematode Fasciola gigantica.</title>
        <authorList>
            <person name="Choi Y.-J."/>
        </authorList>
    </citation>
    <scope>NUCLEOTIDE SEQUENCE [LARGE SCALE GENOMIC DNA]</scope>
    <source>
        <strain evidence="9">Uganda_cow_1</strain>
    </source>
</reference>
<dbReference type="GO" id="GO:0005669">
    <property type="term" value="C:transcription factor TFIID complex"/>
    <property type="evidence" value="ECO:0007669"/>
    <property type="project" value="InterPro"/>
</dbReference>
<dbReference type="GO" id="GO:0046982">
    <property type="term" value="F:protein heterodimerization activity"/>
    <property type="evidence" value="ECO:0007669"/>
    <property type="project" value="InterPro"/>
</dbReference>
<gene>
    <name evidence="9" type="ORF">FGIG_01825</name>
</gene>
<feature type="region of interest" description="Disordered" evidence="7">
    <location>
        <begin position="338"/>
        <end position="372"/>
    </location>
</feature>
<dbReference type="AlphaFoldDB" id="A0A504YGR1"/>
<accession>A0A504YGR1</accession>